<dbReference type="InterPro" id="IPR025733">
    <property type="entry name" value="PAPs_C"/>
</dbReference>
<dbReference type="CDD" id="cd00839">
    <property type="entry name" value="MPP_PAPs"/>
    <property type="match status" value="1"/>
</dbReference>
<dbReference type="AlphaFoldDB" id="A0A914P854"/>
<dbReference type="SUPFAM" id="SSF49363">
    <property type="entry name" value="Purple acid phosphatase, N-terminal domain"/>
    <property type="match status" value="1"/>
</dbReference>
<dbReference type="GO" id="GO:0003993">
    <property type="term" value="F:acid phosphatase activity"/>
    <property type="evidence" value="ECO:0007669"/>
    <property type="project" value="UniProtKB-EC"/>
</dbReference>
<keyword evidence="6" id="KW-1185">Reference proteome</keyword>
<dbReference type="Pfam" id="PF00149">
    <property type="entry name" value="Metallophos"/>
    <property type="match status" value="1"/>
</dbReference>
<feature type="domain" description="Purple acid phosphatase C-terminal" evidence="5">
    <location>
        <begin position="308"/>
        <end position="366"/>
    </location>
</feature>
<name>A0A914P854_9BILA</name>
<dbReference type="InterPro" id="IPR041792">
    <property type="entry name" value="MPP_PAP"/>
</dbReference>
<dbReference type="Gene3D" id="3.60.21.10">
    <property type="match status" value="1"/>
</dbReference>
<evidence type="ECO:0000256" key="1">
    <source>
        <dbReference type="ARBA" id="ARBA00022729"/>
    </source>
</evidence>
<evidence type="ECO:0000256" key="2">
    <source>
        <dbReference type="ARBA" id="ARBA00023180"/>
    </source>
</evidence>
<protein>
    <recommendedName>
        <fullName evidence="3">Purple acid phosphatase</fullName>
        <ecNumber evidence="3">3.1.3.2</ecNumber>
    </recommendedName>
</protein>
<keyword evidence="1 3" id="KW-0732">Signal</keyword>
<evidence type="ECO:0000259" key="5">
    <source>
        <dbReference type="Pfam" id="PF14008"/>
    </source>
</evidence>
<evidence type="ECO:0000313" key="7">
    <source>
        <dbReference type="WBParaSite" id="PDA_v2.g10876.t1"/>
    </source>
</evidence>
<dbReference type="SUPFAM" id="SSF56300">
    <property type="entry name" value="Metallo-dependent phosphatases"/>
    <property type="match status" value="1"/>
</dbReference>
<comment type="similarity">
    <text evidence="3">Belongs to the metallophosphoesterase superfamily. Purple acid phosphatase family.</text>
</comment>
<dbReference type="InterPro" id="IPR008963">
    <property type="entry name" value="Purple_acid_Pase-like_N"/>
</dbReference>
<feature type="domain" description="Calcineurin-like phosphoesterase" evidence="4">
    <location>
        <begin position="72"/>
        <end position="282"/>
    </location>
</feature>
<organism evidence="6 7">
    <name type="scientific">Panagrolaimus davidi</name>
    <dbReference type="NCBI Taxonomy" id="227884"/>
    <lineage>
        <taxon>Eukaryota</taxon>
        <taxon>Metazoa</taxon>
        <taxon>Ecdysozoa</taxon>
        <taxon>Nematoda</taxon>
        <taxon>Chromadorea</taxon>
        <taxon>Rhabditida</taxon>
        <taxon>Tylenchina</taxon>
        <taxon>Panagrolaimomorpha</taxon>
        <taxon>Panagrolaimoidea</taxon>
        <taxon>Panagrolaimidae</taxon>
        <taxon>Panagrolaimus</taxon>
    </lineage>
</organism>
<evidence type="ECO:0000256" key="3">
    <source>
        <dbReference type="RuleBase" id="RU361203"/>
    </source>
</evidence>
<dbReference type="PANTHER" id="PTHR45867:SF10">
    <property type="entry name" value="PURPLE ACID PHOSPHATASE"/>
    <property type="match status" value="1"/>
</dbReference>
<dbReference type="EC" id="3.1.3.2" evidence="3"/>
<dbReference type="PANTHER" id="PTHR45867">
    <property type="entry name" value="PURPLE ACID PHOSPHATASE"/>
    <property type="match status" value="1"/>
</dbReference>
<dbReference type="Pfam" id="PF14008">
    <property type="entry name" value="Metallophos_C"/>
    <property type="match status" value="1"/>
</dbReference>
<sequence length="377" mass="43096">MIPFLALIFLLISKIFCASVFPEQVHISLGEDAAAMVVTWVTFEKNYKVGTSDGWSKQFQFKTFPAGNNFKFRVCVFGDLGYHFGNSIPDLMKAAKNDLFDMIIHVGDIAYDLHKTDDDGVNIGDKYMRELEPIFSRFPYMVIAGNHENDKLNFSHFHNRFRMPGEVNGHHNNQYYSYNVGSAHFFGVSTEDYGYREEYGNAPILAQYNWLTNDLQETNKNRVIRPWIIGYQHRPFYCSNTECPIDAEPLIRIGDNNGIPGLEPAFIQNKIDLQFCGHRHSYERFYPIANLVAYGNDSSGNAYHNAAAPTYITVGTAGCHSSKTPFGSPHPASAFRSDDWGYTIMTIYNHTHINLYQWSVDQQKNIDNIWITKDFGH</sequence>
<evidence type="ECO:0000259" key="4">
    <source>
        <dbReference type="Pfam" id="PF00149"/>
    </source>
</evidence>
<keyword evidence="3" id="KW-0378">Hydrolase</keyword>
<proteinExistence type="inferred from homology"/>
<comment type="catalytic activity">
    <reaction evidence="3">
        <text>a phosphate monoester + H2O = an alcohol + phosphate</text>
        <dbReference type="Rhea" id="RHEA:15017"/>
        <dbReference type="ChEBI" id="CHEBI:15377"/>
        <dbReference type="ChEBI" id="CHEBI:30879"/>
        <dbReference type="ChEBI" id="CHEBI:43474"/>
        <dbReference type="ChEBI" id="CHEBI:67140"/>
        <dbReference type="EC" id="3.1.3.2"/>
    </reaction>
</comment>
<dbReference type="InterPro" id="IPR004843">
    <property type="entry name" value="Calcineurin-like_PHP"/>
</dbReference>
<reference evidence="7" key="1">
    <citation type="submission" date="2022-11" db="UniProtKB">
        <authorList>
            <consortium name="WormBaseParasite"/>
        </authorList>
    </citation>
    <scope>IDENTIFICATION</scope>
</reference>
<feature type="chain" id="PRO_5038157206" description="Purple acid phosphatase" evidence="3">
    <location>
        <begin position="18"/>
        <end position="377"/>
    </location>
</feature>
<dbReference type="WBParaSite" id="PDA_v2.g10876.t1">
    <property type="protein sequence ID" value="PDA_v2.g10876.t1"/>
    <property type="gene ID" value="PDA_v2.g10876"/>
</dbReference>
<evidence type="ECO:0000313" key="6">
    <source>
        <dbReference type="Proteomes" id="UP000887578"/>
    </source>
</evidence>
<dbReference type="InterPro" id="IPR029052">
    <property type="entry name" value="Metallo-depent_PP-like"/>
</dbReference>
<dbReference type="GO" id="GO:0046872">
    <property type="term" value="F:metal ion binding"/>
    <property type="evidence" value="ECO:0007669"/>
    <property type="project" value="InterPro"/>
</dbReference>
<accession>A0A914P854</accession>
<dbReference type="Proteomes" id="UP000887578">
    <property type="component" value="Unplaced"/>
</dbReference>
<keyword evidence="2" id="KW-0325">Glycoprotein</keyword>
<feature type="signal peptide" evidence="3">
    <location>
        <begin position="1"/>
        <end position="17"/>
    </location>
</feature>